<protein>
    <recommendedName>
        <fullName evidence="3">Flagellar assembly protein FliH</fullName>
    </recommendedName>
</protein>
<dbReference type="InterPro" id="IPR051472">
    <property type="entry name" value="T3SS_Stator/FliH"/>
</dbReference>
<dbReference type="Pfam" id="PF02108">
    <property type="entry name" value="FliH"/>
    <property type="match status" value="1"/>
</dbReference>
<keyword evidence="10" id="KW-0282">Flagellum</keyword>
<evidence type="ECO:0000313" key="10">
    <source>
        <dbReference type="EMBL" id="KGO97872.1"/>
    </source>
</evidence>
<dbReference type="OrthoDB" id="6023037at2"/>
<feature type="non-terminal residue" evidence="10">
    <location>
        <position position="179"/>
    </location>
</feature>
<evidence type="ECO:0000256" key="4">
    <source>
        <dbReference type="ARBA" id="ARBA00022448"/>
    </source>
</evidence>
<dbReference type="Proteomes" id="UP000030003">
    <property type="component" value="Unassembled WGS sequence"/>
</dbReference>
<evidence type="ECO:0000256" key="8">
    <source>
        <dbReference type="SAM" id="MobiDB-lite"/>
    </source>
</evidence>
<dbReference type="eggNOG" id="COG1317">
    <property type="taxonomic scope" value="Bacteria"/>
</dbReference>
<reference evidence="10 11" key="1">
    <citation type="submission" date="2013-08" db="EMBL/GenBank/DDBJ databases">
        <title>Genomic analysis of Lysobacter defluvii.</title>
        <authorList>
            <person name="Wang Q."/>
            <person name="Wang G."/>
        </authorList>
    </citation>
    <scope>NUCLEOTIDE SEQUENCE [LARGE SCALE GENOMIC DNA]</scope>
    <source>
        <strain evidence="10 11">IMMIB APB-9</strain>
    </source>
</reference>
<evidence type="ECO:0000256" key="7">
    <source>
        <dbReference type="ARBA" id="ARBA00023225"/>
    </source>
</evidence>
<evidence type="ECO:0000256" key="1">
    <source>
        <dbReference type="ARBA" id="ARBA00003041"/>
    </source>
</evidence>
<dbReference type="AlphaFoldDB" id="A0A0A0M767"/>
<dbReference type="PANTHER" id="PTHR34982">
    <property type="entry name" value="YOP PROTEINS TRANSLOCATION PROTEIN L"/>
    <property type="match status" value="1"/>
</dbReference>
<proteinExistence type="inferred from homology"/>
<dbReference type="InterPro" id="IPR018035">
    <property type="entry name" value="Flagellar_FliH/T3SS_HrpE"/>
</dbReference>
<dbReference type="RefSeq" id="WP_036138388.1">
    <property type="nucleotide sequence ID" value="NZ_AVBH01000179.1"/>
</dbReference>
<evidence type="ECO:0000256" key="5">
    <source>
        <dbReference type="ARBA" id="ARBA00022795"/>
    </source>
</evidence>
<feature type="domain" description="Flagellar assembly protein FliH/Type III secretion system HrpE" evidence="9">
    <location>
        <begin position="81"/>
        <end position="177"/>
    </location>
</feature>
<feature type="region of interest" description="Disordered" evidence="8">
    <location>
        <begin position="1"/>
        <end position="42"/>
    </location>
</feature>
<keyword evidence="10" id="KW-0966">Cell projection</keyword>
<keyword evidence="4" id="KW-0813">Transport</keyword>
<keyword evidence="10" id="KW-0969">Cilium</keyword>
<dbReference type="GO" id="GO:0005829">
    <property type="term" value="C:cytosol"/>
    <property type="evidence" value="ECO:0007669"/>
    <property type="project" value="TreeGrafter"/>
</dbReference>
<accession>A0A0A0M767</accession>
<keyword evidence="5" id="KW-1005">Bacterial flagellum biogenesis</keyword>
<keyword evidence="6" id="KW-0653">Protein transport</keyword>
<gene>
    <name evidence="10" type="ORF">N791_06920</name>
</gene>
<dbReference type="GO" id="GO:0015031">
    <property type="term" value="P:protein transport"/>
    <property type="evidence" value="ECO:0007669"/>
    <property type="project" value="UniProtKB-KW"/>
</dbReference>
<sequence length="179" mass="19079">MSAATAPHLQVVRWTAPDLETATFEPPVPEHEPEPEPIPQPPSVEELQALEEAAREEGYRNGYEAGHAEGLATGEAEVRRTIAQMRGILDGFTRPLARLEGEVADALGDLAVRIAGTLLGRTYKADPTLLADLVREALDAVGSTSREIELRLHPDDLGVLAPHLAGLSGVRLTADTGLA</sequence>
<keyword evidence="7" id="KW-1006">Bacterial flagellum protein export</keyword>
<keyword evidence="11" id="KW-1185">Reference proteome</keyword>
<evidence type="ECO:0000256" key="6">
    <source>
        <dbReference type="ARBA" id="ARBA00022927"/>
    </source>
</evidence>
<organism evidence="10 11">
    <name type="scientific">Lysobacter defluvii IMMIB APB-9 = DSM 18482</name>
    <dbReference type="NCBI Taxonomy" id="1385515"/>
    <lineage>
        <taxon>Bacteria</taxon>
        <taxon>Pseudomonadati</taxon>
        <taxon>Pseudomonadota</taxon>
        <taxon>Gammaproteobacteria</taxon>
        <taxon>Lysobacterales</taxon>
        <taxon>Lysobacteraceae</taxon>
        <taxon>Novilysobacter</taxon>
    </lineage>
</organism>
<evidence type="ECO:0000256" key="2">
    <source>
        <dbReference type="ARBA" id="ARBA00006602"/>
    </source>
</evidence>
<dbReference type="PANTHER" id="PTHR34982:SF1">
    <property type="entry name" value="FLAGELLAR ASSEMBLY PROTEIN FLIH"/>
    <property type="match status" value="1"/>
</dbReference>
<comment type="function">
    <text evidence="1">Needed for flagellar regrowth and assembly.</text>
</comment>
<name>A0A0A0M767_9GAMM</name>
<evidence type="ECO:0000313" key="11">
    <source>
        <dbReference type="Proteomes" id="UP000030003"/>
    </source>
</evidence>
<comment type="caution">
    <text evidence="10">The sequence shown here is derived from an EMBL/GenBank/DDBJ whole genome shotgun (WGS) entry which is preliminary data.</text>
</comment>
<dbReference type="GO" id="GO:0044781">
    <property type="term" value="P:bacterial-type flagellum organization"/>
    <property type="evidence" value="ECO:0007669"/>
    <property type="project" value="UniProtKB-KW"/>
</dbReference>
<comment type="similarity">
    <text evidence="2">Belongs to the FliH family.</text>
</comment>
<evidence type="ECO:0000256" key="3">
    <source>
        <dbReference type="ARBA" id="ARBA00016507"/>
    </source>
</evidence>
<dbReference type="EMBL" id="AVBH01000179">
    <property type="protein sequence ID" value="KGO97872.1"/>
    <property type="molecule type" value="Genomic_DNA"/>
</dbReference>
<evidence type="ECO:0000259" key="9">
    <source>
        <dbReference type="Pfam" id="PF02108"/>
    </source>
</evidence>
<dbReference type="STRING" id="1385515.GCA_000423325_00966"/>